<feature type="compositionally biased region" description="Basic and acidic residues" evidence="1">
    <location>
        <begin position="512"/>
        <end position="528"/>
    </location>
</feature>
<name>A0A367KZH6_9HYPO</name>
<protein>
    <recommendedName>
        <fullName evidence="4">ADF-H domain-containing protein</fullName>
    </recommendedName>
</protein>
<dbReference type="EMBL" id="LKCN02000026">
    <property type="protein sequence ID" value="RCI07564.1"/>
    <property type="molecule type" value="Genomic_DNA"/>
</dbReference>
<dbReference type="OrthoDB" id="74412at2759"/>
<feature type="compositionally biased region" description="Low complexity" evidence="1">
    <location>
        <begin position="1006"/>
        <end position="1024"/>
    </location>
</feature>
<feature type="compositionally biased region" description="Basic and acidic residues" evidence="1">
    <location>
        <begin position="911"/>
        <end position="928"/>
    </location>
</feature>
<feature type="compositionally biased region" description="Basic and acidic residues" evidence="1">
    <location>
        <begin position="936"/>
        <end position="960"/>
    </location>
</feature>
<gene>
    <name evidence="2" type="ORF">L249_1628</name>
</gene>
<dbReference type="InterPro" id="IPR029006">
    <property type="entry name" value="ADF-H/Gelsolin-like_dom_sf"/>
</dbReference>
<sequence>MSLNGLDDSAILEAHETATAEPGGWFLLKYSNREEVELLSRGNGGVIEMRKAVADYEETSPLYGFLKYRRRNVVVKYLPADCSRLIQARVAVHFNAICERFTPYDTTFEIEAATDLKDVKLSAACSLHAASCSTSSSTSSLRRRRLMEIAEEEEEEHRASKRQSTHEAGGGSRPGSPAQSCVALDSRLAAFPEYSEFSAKSTSELPTFAGLDTRPTSSNDAESRPDRFNHPSLTSSSKPKVKLGPRPSLDVSGRPRTAGNFRPVSAIPAGFKLFGKGNKKSSADKGRKGFTADSAPSEETASLDFTSVPEEPQMTKTDTIVRPVTSSGASAVQVTRPLQQQTAKKPAISSEKARLMKAMQLRQKKKKMTLCAAANDASSSSPSSSEGPQVPTEDAASKAHKTDAEEEAGHCGGMDMAKTDGQSIPHEEAALQADQKFDLTQSESRPASPVVASSEADRSTKASSVSESTDDTERGKSESPAALGDGVASHRRLSANIKLDQHKVQGQASDKAASDLDSDKENAPRDYEVVSEYDVKVVSSSASEATMVAVPEAVSDPSPDDCGAPEATLIPVSKFSTGLPSARETASRGDDSETLDIAAAQVETAEADGALVSPQWKSPDSHVSTLYSPESKVVSPLLQRASKAGHTVVSENTFVTIKSLELESEADTVSLAEVQPKRKAQVEPIRTDLAQHSRHTSHSGIDFSDDDELMEELQSATLQEAKPMVVAKTPVSATFSKGRPFSNAPPAHMVRTISNPVRGNLIVPTDVSQSSARSVSTGAAYLHQVTQQQQQQGANLAKKPNIGSGISQRIKALEKLSAASGDSGTANSRERPSSAFYAVKKREPSRPPSAVDGSNSVRKSDSDSRPQSKDSSSEPAETSNRRGRLESEASGVTNRDTRRGRQESVSVTARIVRDADVQDASDYGRLELKQSPLVVDHYKAMPEPTPHSEGRRSASEERTKSGKPRQSSLSIVKDFIKERRRSVTSSQGDGVNQPRSPSLSPPIFQSGSFSPRLSISSRRSSFSREGATSPGGESGGDDGKDKRLSRAGRFMRCLSTLSGSRSKNSLSGISDAVAEEKDSVDGELVALTTTTTMTTTTTTTTTTVSYMGDVNVQFPDTLLWKRRNLSLDSHGFLILSALPAQSGRQAQGTKRYHLGEFRRPYVPDVEVQELPNSVVLDFVEGATSIQMACEDRAGQFKVLSILREAHAAVQEQQQPCGG</sequence>
<feature type="region of interest" description="Disordered" evidence="1">
    <location>
        <begin position="206"/>
        <end position="528"/>
    </location>
</feature>
<organism evidence="2 3">
    <name type="scientific">Ophiocordyceps polyrhachis-furcata BCC 54312</name>
    <dbReference type="NCBI Taxonomy" id="1330021"/>
    <lineage>
        <taxon>Eukaryota</taxon>
        <taxon>Fungi</taxon>
        <taxon>Dikarya</taxon>
        <taxon>Ascomycota</taxon>
        <taxon>Pezizomycotina</taxon>
        <taxon>Sordariomycetes</taxon>
        <taxon>Hypocreomycetidae</taxon>
        <taxon>Hypocreales</taxon>
        <taxon>Ophiocordycipitaceae</taxon>
        <taxon>Ophiocordyceps</taxon>
    </lineage>
</organism>
<evidence type="ECO:0000313" key="3">
    <source>
        <dbReference type="Proteomes" id="UP000253664"/>
    </source>
</evidence>
<feature type="compositionally biased region" description="Basic and acidic residues" evidence="1">
    <location>
        <begin position="858"/>
        <end position="872"/>
    </location>
</feature>
<accession>A0A367KZH6</accession>
<evidence type="ECO:0000256" key="1">
    <source>
        <dbReference type="SAM" id="MobiDB-lite"/>
    </source>
</evidence>
<feature type="region of interest" description="Disordered" evidence="1">
    <location>
        <begin position="151"/>
        <end position="179"/>
    </location>
</feature>
<comment type="caution">
    <text evidence="2">The sequence shown here is derived from an EMBL/GenBank/DDBJ whole genome shotgun (WGS) entry which is preliminary data.</text>
</comment>
<dbReference type="Proteomes" id="UP000253664">
    <property type="component" value="Unassembled WGS sequence"/>
</dbReference>
<reference evidence="2 3" key="1">
    <citation type="journal article" date="2015" name="BMC Genomics">
        <title>Insights from the genome of Ophiocordyceps polyrhachis-furcata to pathogenicity and host specificity in insect fungi.</title>
        <authorList>
            <person name="Wichadakul D."/>
            <person name="Kobmoo N."/>
            <person name="Ingsriswang S."/>
            <person name="Tangphatsornruang S."/>
            <person name="Chantasingh D."/>
            <person name="Luangsa-ard J.J."/>
            <person name="Eurwilaichitr L."/>
        </authorList>
    </citation>
    <scope>NUCLEOTIDE SEQUENCE [LARGE SCALE GENOMIC DNA]</scope>
    <source>
        <strain evidence="2 3">BCC 54312</strain>
    </source>
</reference>
<dbReference type="AlphaFoldDB" id="A0A367KZH6"/>
<dbReference type="STRING" id="1330021.A0A367KZH6"/>
<keyword evidence="3" id="KW-1185">Reference proteome</keyword>
<dbReference type="Gene3D" id="3.40.20.10">
    <property type="entry name" value="Severin"/>
    <property type="match status" value="1"/>
</dbReference>
<evidence type="ECO:0008006" key="4">
    <source>
        <dbReference type="Google" id="ProtNLM"/>
    </source>
</evidence>
<feature type="region of interest" description="Disordered" evidence="1">
    <location>
        <begin position="573"/>
        <end position="593"/>
    </location>
</feature>
<feature type="compositionally biased region" description="Basic and acidic residues" evidence="1">
    <location>
        <begin position="395"/>
        <end position="409"/>
    </location>
</feature>
<feature type="region of interest" description="Disordered" evidence="1">
    <location>
        <begin position="818"/>
        <end position="1043"/>
    </location>
</feature>
<feature type="non-terminal residue" evidence="2">
    <location>
        <position position="1218"/>
    </location>
</feature>
<proteinExistence type="predicted"/>
<feature type="compositionally biased region" description="Polar residues" evidence="1">
    <location>
        <begin position="314"/>
        <end position="343"/>
    </location>
</feature>
<feature type="compositionally biased region" description="Polar residues" evidence="1">
    <location>
        <begin position="983"/>
        <end position="998"/>
    </location>
</feature>
<evidence type="ECO:0000313" key="2">
    <source>
        <dbReference type="EMBL" id="RCI07564.1"/>
    </source>
</evidence>
<dbReference type="SUPFAM" id="SSF55753">
    <property type="entry name" value="Actin depolymerizing proteins"/>
    <property type="match status" value="1"/>
</dbReference>